<accession>A0AAE0P4K2</accession>
<reference evidence="2" key="2">
    <citation type="submission" date="2023-06" db="EMBL/GenBank/DDBJ databases">
        <authorList>
            <consortium name="Lawrence Berkeley National Laboratory"/>
            <person name="Haridas S."/>
            <person name="Hensen N."/>
            <person name="Bonometti L."/>
            <person name="Westerberg I."/>
            <person name="Brannstrom I.O."/>
            <person name="Guillou S."/>
            <person name="Cros-Aarteil S."/>
            <person name="Calhoun S."/>
            <person name="Kuo A."/>
            <person name="Mondo S."/>
            <person name="Pangilinan J."/>
            <person name="Riley R."/>
            <person name="LaButti K."/>
            <person name="Andreopoulos B."/>
            <person name="Lipzen A."/>
            <person name="Chen C."/>
            <person name="Yanf M."/>
            <person name="Daum C."/>
            <person name="Ng V."/>
            <person name="Clum A."/>
            <person name="Steindorff A."/>
            <person name="Ohm R."/>
            <person name="Martin F."/>
            <person name="Silar P."/>
            <person name="Natvig D."/>
            <person name="Lalanne C."/>
            <person name="Gautier V."/>
            <person name="Ament-velasquez S.L."/>
            <person name="Kruys A."/>
            <person name="Hutchinson M.I."/>
            <person name="Powell A.J."/>
            <person name="Barry K."/>
            <person name="Miller A.N."/>
            <person name="Grigoriev I.V."/>
            <person name="Debuchy R."/>
            <person name="Gladieux P."/>
            <person name="Thoren M.H."/>
            <person name="Johannesson H."/>
        </authorList>
    </citation>
    <scope>NUCLEOTIDE SEQUENCE</scope>
    <source>
        <strain evidence="2">CBS 232.78</strain>
    </source>
</reference>
<dbReference type="EMBL" id="JAULSW010000001">
    <property type="protein sequence ID" value="KAK3393181.1"/>
    <property type="molecule type" value="Genomic_DNA"/>
</dbReference>
<organism evidence="2 3">
    <name type="scientific">Podospora didyma</name>
    <dbReference type="NCBI Taxonomy" id="330526"/>
    <lineage>
        <taxon>Eukaryota</taxon>
        <taxon>Fungi</taxon>
        <taxon>Dikarya</taxon>
        <taxon>Ascomycota</taxon>
        <taxon>Pezizomycotina</taxon>
        <taxon>Sordariomycetes</taxon>
        <taxon>Sordariomycetidae</taxon>
        <taxon>Sordariales</taxon>
        <taxon>Podosporaceae</taxon>
        <taxon>Podospora</taxon>
    </lineage>
</organism>
<dbReference type="AlphaFoldDB" id="A0AAE0P4K2"/>
<gene>
    <name evidence="2" type="ORF">B0H63DRAFT_12553</name>
</gene>
<protein>
    <submittedName>
        <fullName evidence="2">Uncharacterized protein</fullName>
    </submittedName>
</protein>
<evidence type="ECO:0000313" key="3">
    <source>
        <dbReference type="Proteomes" id="UP001285441"/>
    </source>
</evidence>
<keyword evidence="3" id="KW-1185">Reference proteome</keyword>
<name>A0AAE0P4K2_9PEZI</name>
<keyword evidence="1" id="KW-0472">Membrane</keyword>
<evidence type="ECO:0000256" key="1">
    <source>
        <dbReference type="SAM" id="Phobius"/>
    </source>
</evidence>
<keyword evidence="1" id="KW-0812">Transmembrane</keyword>
<dbReference type="Proteomes" id="UP001285441">
    <property type="component" value="Unassembled WGS sequence"/>
</dbReference>
<keyword evidence="1" id="KW-1133">Transmembrane helix</keyword>
<comment type="caution">
    <text evidence="2">The sequence shown here is derived from an EMBL/GenBank/DDBJ whole genome shotgun (WGS) entry which is preliminary data.</text>
</comment>
<sequence>MRRVSAIPFDCIAAVVCDCAGRRSLFYRKSLWGCCQDQTPCRSVPAWLPYSARLFLLYSTEDAAFIVLALGVLWVGRTKRRIFLQAVGERQPSSDDTPHELAFWVLFFPFQRPLLTPDPRTGKEGSVLLKLWRISTPSLVSHTSHILWWRPGLGNGTEVFSLLGLQHTRTAWPRHELIESC</sequence>
<proteinExistence type="predicted"/>
<feature type="transmembrane region" description="Helical" evidence="1">
    <location>
        <begin position="55"/>
        <end position="75"/>
    </location>
</feature>
<evidence type="ECO:0000313" key="2">
    <source>
        <dbReference type="EMBL" id="KAK3393181.1"/>
    </source>
</evidence>
<reference evidence="2" key="1">
    <citation type="journal article" date="2023" name="Mol. Phylogenet. Evol.">
        <title>Genome-scale phylogeny and comparative genomics of the fungal order Sordariales.</title>
        <authorList>
            <person name="Hensen N."/>
            <person name="Bonometti L."/>
            <person name="Westerberg I."/>
            <person name="Brannstrom I.O."/>
            <person name="Guillou S."/>
            <person name="Cros-Aarteil S."/>
            <person name="Calhoun S."/>
            <person name="Haridas S."/>
            <person name="Kuo A."/>
            <person name="Mondo S."/>
            <person name="Pangilinan J."/>
            <person name="Riley R."/>
            <person name="LaButti K."/>
            <person name="Andreopoulos B."/>
            <person name="Lipzen A."/>
            <person name="Chen C."/>
            <person name="Yan M."/>
            <person name="Daum C."/>
            <person name="Ng V."/>
            <person name="Clum A."/>
            <person name="Steindorff A."/>
            <person name="Ohm R.A."/>
            <person name="Martin F."/>
            <person name="Silar P."/>
            <person name="Natvig D.O."/>
            <person name="Lalanne C."/>
            <person name="Gautier V."/>
            <person name="Ament-Velasquez S.L."/>
            <person name="Kruys A."/>
            <person name="Hutchinson M.I."/>
            <person name="Powell A.J."/>
            <person name="Barry K."/>
            <person name="Miller A.N."/>
            <person name="Grigoriev I.V."/>
            <person name="Debuchy R."/>
            <person name="Gladieux P."/>
            <person name="Hiltunen Thoren M."/>
            <person name="Johannesson H."/>
        </authorList>
    </citation>
    <scope>NUCLEOTIDE SEQUENCE</scope>
    <source>
        <strain evidence="2">CBS 232.78</strain>
    </source>
</reference>